<evidence type="ECO:0000313" key="2">
    <source>
        <dbReference type="Proteomes" id="UP000288804"/>
    </source>
</evidence>
<protein>
    <recommendedName>
        <fullName evidence="3">Pathogenicity island chaperone protein SpiC</fullName>
    </recommendedName>
</protein>
<organism evidence="1 2">
    <name type="scientific">Yersinia hibernica</name>
    <dbReference type="NCBI Taxonomy" id="2339259"/>
    <lineage>
        <taxon>Bacteria</taxon>
        <taxon>Pseudomonadati</taxon>
        <taxon>Pseudomonadota</taxon>
        <taxon>Gammaproteobacteria</taxon>
        <taxon>Enterobacterales</taxon>
        <taxon>Yersiniaceae</taxon>
        <taxon>Yersinia</taxon>
    </lineage>
</organism>
<reference evidence="2" key="1">
    <citation type="submission" date="2018-09" db="EMBL/GenBank/DDBJ databases">
        <title>Yersinia hibernicus sp. nov.</title>
        <authorList>
            <person name="Nguyen S.V."/>
            <person name="Mundanda D.M."/>
            <person name="Anes J."/>
            <person name="Fanning S."/>
        </authorList>
    </citation>
    <scope>NUCLEOTIDE SEQUENCE [LARGE SCALE GENOMIC DNA]</scope>
    <source>
        <strain evidence="2">CFS1934</strain>
    </source>
</reference>
<proteinExistence type="predicted"/>
<accession>A0ABX5QW24</accession>
<keyword evidence="2" id="KW-1185">Reference proteome</keyword>
<evidence type="ECO:0000313" key="1">
    <source>
        <dbReference type="EMBL" id="QAX77385.1"/>
    </source>
</evidence>
<sequence length="144" mass="16897">MLEILKMQPLIKDIHLSDTNVMCFTLSQIPAQAIDYGHSLCISVVFTDKKMISHSLIHYISLMLVALEDMQDFALQLRGDYWWLWHQYTLDERKNTDNEWQELSIIFERIYAVIQIFNSLVATMNTSKTHLLSQHKIDVSRIVP</sequence>
<evidence type="ECO:0008006" key="3">
    <source>
        <dbReference type="Google" id="ProtNLM"/>
    </source>
</evidence>
<gene>
    <name evidence="1" type="ORF">D5F51_01700</name>
</gene>
<dbReference type="RefSeq" id="WP_129195426.1">
    <property type="nucleotide sequence ID" value="NZ_CABHXI010000015.1"/>
</dbReference>
<dbReference type="EMBL" id="CP032487">
    <property type="protein sequence ID" value="QAX77385.1"/>
    <property type="molecule type" value="Genomic_DNA"/>
</dbReference>
<dbReference type="Proteomes" id="UP000288804">
    <property type="component" value="Chromosome"/>
</dbReference>
<name>A0ABX5QW24_9GAMM</name>